<gene>
    <name evidence="2" type="ORF">TCIL3000_0_22780</name>
</gene>
<feature type="transmembrane region" description="Helical" evidence="1">
    <location>
        <begin position="431"/>
        <end position="451"/>
    </location>
</feature>
<feature type="transmembrane region" description="Helical" evidence="1">
    <location>
        <begin position="463"/>
        <end position="488"/>
    </location>
</feature>
<dbReference type="Proteomes" id="UP000000702">
    <property type="component" value="Unassembled WGS sequence"/>
</dbReference>
<feature type="transmembrane region" description="Helical" evidence="1">
    <location>
        <begin position="358"/>
        <end position="377"/>
    </location>
</feature>
<evidence type="ECO:0000256" key="1">
    <source>
        <dbReference type="SAM" id="Phobius"/>
    </source>
</evidence>
<evidence type="ECO:0000313" key="3">
    <source>
        <dbReference type="Proteomes" id="UP000000702"/>
    </source>
</evidence>
<organism evidence="2 3">
    <name type="scientific">Trypanosoma congolense (strain IL3000)</name>
    <dbReference type="NCBI Taxonomy" id="1068625"/>
    <lineage>
        <taxon>Eukaryota</taxon>
        <taxon>Discoba</taxon>
        <taxon>Euglenozoa</taxon>
        <taxon>Kinetoplastea</taxon>
        <taxon>Metakinetoplastina</taxon>
        <taxon>Trypanosomatida</taxon>
        <taxon>Trypanosomatidae</taxon>
        <taxon>Trypanosoma</taxon>
        <taxon>Nannomonas</taxon>
    </lineage>
</organism>
<comment type="caution">
    <text evidence="2">The sequence shown here is derived from an EMBL/GenBank/DDBJ whole genome shotgun (WGS) entry which is preliminary data.</text>
</comment>
<sequence length="501" mass="55947">MDMKMRMMVGMMGLAKSLGAALGKDENATTCQLDLKEAGALCALETALEMTQTQAEKYEKLYLKESCENMTRVKSHFDRHKSSLERLLSQLEKKKKYKAVEQAMFGAVIHEAAKENDRWHRAFEESRTKSLWRMEKIRQTFKKALGKKGEDSGLNCNENHSTLSHFIRCHVTGGSNGTTPDTTSTLGTVCEGQDYRQHLKEGAGDKNIETPLEAAWRRWSGLRGEKESSKRPACPSTTVWENSILFVTQHMKELAEMAQRAEAATNQSVAYLSTVQTLHHGLQGNECIQKIAQDAMEAATPGALVTLDEVHGRTVEHPHPYSTTSLRVQMQGTMERLQSLQDYAERENQRCSALRKKLFVVLAGLAGVFTVTTFSAIGCGFKCKERLKTKYKKKKDVFLSFFTGLFVTAFCTTAILAAIWLPESRASGPFYYALLVVPIVFFLGSVLVVLMRRRQWCGMEVKLLPYFALVGGLVASALSATAVAVFLLSKIYRPSPCPCDF</sequence>
<dbReference type="VEuPathDB" id="TriTrypDB:TcIL3000_0_22780"/>
<keyword evidence="1" id="KW-0472">Membrane</keyword>
<dbReference type="AlphaFoldDB" id="F9WJF4"/>
<feature type="transmembrane region" description="Helical" evidence="1">
    <location>
        <begin position="397"/>
        <end position="419"/>
    </location>
</feature>
<keyword evidence="3" id="KW-1185">Reference proteome</keyword>
<reference evidence="2 3" key="2">
    <citation type="journal article" date="2012" name="Proc. Natl. Acad. Sci. U.S.A.">
        <title>Antigenic diversity is generated by distinct evolutionary mechanisms in African trypanosome species.</title>
        <authorList>
            <person name="Jackson A.P."/>
            <person name="Berry A."/>
            <person name="Aslett M."/>
            <person name="Allison H.C."/>
            <person name="Burton P."/>
            <person name="Vavrova-Anderson J."/>
            <person name="Brown R."/>
            <person name="Browne H."/>
            <person name="Corton N."/>
            <person name="Hauser H."/>
            <person name="Gamble J."/>
            <person name="Gilderthorp R."/>
            <person name="Marcello L."/>
            <person name="McQuillan J."/>
            <person name="Otto T.D."/>
            <person name="Quail M.A."/>
            <person name="Sanders M.J."/>
            <person name="van Tonder A."/>
            <person name="Ginger M.L."/>
            <person name="Field M.C."/>
            <person name="Barry J.D."/>
            <person name="Hertz-Fowler C."/>
            <person name="Berriman M."/>
        </authorList>
    </citation>
    <scope>NUCLEOTIDE SEQUENCE [LARGE SCALE GENOMIC DNA]</scope>
    <source>
        <strain evidence="2 3">IL3000</strain>
    </source>
</reference>
<keyword evidence="1" id="KW-1133">Transmembrane helix</keyword>
<accession>F9WJF4</accession>
<evidence type="ECO:0000313" key="2">
    <source>
        <dbReference type="EMBL" id="CCD17459.1"/>
    </source>
</evidence>
<name>F9WJF4_TRYCI</name>
<dbReference type="EMBL" id="CAEQ01002717">
    <property type="protein sequence ID" value="CCD17459.1"/>
    <property type="molecule type" value="Genomic_DNA"/>
</dbReference>
<reference evidence="3" key="1">
    <citation type="submission" date="2011-07" db="EMBL/GenBank/DDBJ databases">
        <title>Divergent evolution of antigenic variation in African trypanosomes.</title>
        <authorList>
            <person name="Jackson A.P."/>
            <person name="Berry A."/>
            <person name="Allison H.C."/>
            <person name="Burton P."/>
            <person name="Anderson J."/>
            <person name="Aslett M."/>
            <person name="Brown R."/>
            <person name="Corton N."/>
            <person name="Harris D."/>
            <person name="Hauser H."/>
            <person name="Gamble J."/>
            <person name="Gilderthorp R."/>
            <person name="McQuillan J."/>
            <person name="Quail M.A."/>
            <person name="Sanders M."/>
            <person name="Van Tonder A."/>
            <person name="Ginger M.L."/>
            <person name="Donelson J.E."/>
            <person name="Field M.C."/>
            <person name="Barry J.D."/>
            <person name="Berriman M."/>
            <person name="Hertz-Fowler C."/>
        </authorList>
    </citation>
    <scope>NUCLEOTIDE SEQUENCE [LARGE SCALE GENOMIC DNA]</scope>
    <source>
        <strain evidence="3">IL3000</strain>
    </source>
</reference>
<proteinExistence type="predicted"/>
<protein>
    <submittedName>
        <fullName evidence="2">WGS project CAEQ00000000 data, annotated contig 903</fullName>
    </submittedName>
</protein>
<keyword evidence="1" id="KW-0812">Transmembrane</keyword>